<organism evidence="2 3">
    <name type="scientific">Corchorus capsularis</name>
    <name type="common">Jute</name>
    <dbReference type="NCBI Taxonomy" id="210143"/>
    <lineage>
        <taxon>Eukaryota</taxon>
        <taxon>Viridiplantae</taxon>
        <taxon>Streptophyta</taxon>
        <taxon>Embryophyta</taxon>
        <taxon>Tracheophyta</taxon>
        <taxon>Spermatophyta</taxon>
        <taxon>Magnoliopsida</taxon>
        <taxon>eudicotyledons</taxon>
        <taxon>Gunneridae</taxon>
        <taxon>Pentapetalae</taxon>
        <taxon>rosids</taxon>
        <taxon>malvids</taxon>
        <taxon>Malvales</taxon>
        <taxon>Malvaceae</taxon>
        <taxon>Grewioideae</taxon>
        <taxon>Apeibeae</taxon>
        <taxon>Corchorus</taxon>
    </lineage>
</organism>
<feature type="non-terminal residue" evidence="2">
    <location>
        <position position="261"/>
    </location>
</feature>
<dbReference type="AlphaFoldDB" id="A0A1R3IRZ6"/>
<dbReference type="PANTHER" id="PTHR46410">
    <property type="entry name" value="AT-RICH INTERACTIVE DOMAIN-CONTAINING PROTEIN 2"/>
    <property type="match status" value="1"/>
</dbReference>
<comment type="caution">
    <text evidence="2">The sequence shown here is derived from an EMBL/GenBank/DDBJ whole genome shotgun (WGS) entry which is preliminary data.</text>
</comment>
<dbReference type="GO" id="GO:0003677">
    <property type="term" value="F:DNA binding"/>
    <property type="evidence" value="ECO:0007669"/>
    <property type="project" value="InterPro"/>
</dbReference>
<name>A0A1R3IRZ6_COCAP</name>
<dbReference type="CDD" id="cd16100">
    <property type="entry name" value="ARID"/>
    <property type="match status" value="1"/>
</dbReference>
<gene>
    <name evidence="2" type="ORF">CCACVL1_10233</name>
</gene>
<dbReference type="InterPro" id="IPR036431">
    <property type="entry name" value="ARID_dom_sf"/>
</dbReference>
<dbReference type="PANTHER" id="PTHR46410:SF1">
    <property type="entry name" value="AT-RICH INTERACTIVE DOMAIN-CONTAINING PROTEIN 1"/>
    <property type="match status" value="1"/>
</dbReference>
<dbReference type="SMART" id="SM00501">
    <property type="entry name" value="BRIGHT"/>
    <property type="match status" value="1"/>
</dbReference>
<dbReference type="Proteomes" id="UP000188268">
    <property type="component" value="Unassembled WGS sequence"/>
</dbReference>
<dbReference type="Gene3D" id="1.10.150.60">
    <property type="entry name" value="ARID DNA-binding domain"/>
    <property type="match status" value="1"/>
</dbReference>
<dbReference type="Gramene" id="OMO85365">
    <property type="protein sequence ID" value="OMO85365"/>
    <property type="gene ID" value="CCACVL1_10233"/>
</dbReference>
<accession>A0A1R3IRZ6</accession>
<evidence type="ECO:0000259" key="1">
    <source>
        <dbReference type="PROSITE" id="PS51011"/>
    </source>
</evidence>
<keyword evidence="3" id="KW-1185">Reference proteome</keyword>
<dbReference type="PROSITE" id="PS51011">
    <property type="entry name" value="ARID"/>
    <property type="match status" value="1"/>
</dbReference>
<evidence type="ECO:0000313" key="2">
    <source>
        <dbReference type="EMBL" id="OMO85365.1"/>
    </source>
</evidence>
<dbReference type="SMART" id="SM01014">
    <property type="entry name" value="ARID"/>
    <property type="match status" value="1"/>
</dbReference>
<dbReference type="Pfam" id="PF01388">
    <property type="entry name" value="ARID"/>
    <property type="match status" value="1"/>
</dbReference>
<reference evidence="2 3" key="1">
    <citation type="submission" date="2013-09" db="EMBL/GenBank/DDBJ databases">
        <title>Corchorus capsularis genome sequencing.</title>
        <authorList>
            <person name="Alam M."/>
            <person name="Haque M.S."/>
            <person name="Islam M.S."/>
            <person name="Emdad E.M."/>
            <person name="Islam M.M."/>
            <person name="Ahmed B."/>
            <person name="Halim A."/>
            <person name="Hossen Q.M.M."/>
            <person name="Hossain M.Z."/>
            <person name="Ahmed R."/>
            <person name="Khan M.M."/>
            <person name="Islam R."/>
            <person name="Rashid M.M."/>
            <person name="Khan S.A."/>
            <person name="Rahman M.S."/>
            <person name="Alam M."/>
        </authorList>
    </citation>
    <scope>NUCLEOTIDE SEQUENCE [LARGE SCALE GENOMIC DNA]</scope>
    <source>
        <strain evidence="3">cv. CVL-1</strain>
        <tissue evidence="2">Whole seedling</tissue>
    </source>
</reference>
<proteinExistence type="predicted"/>
<sequence length="261" mass="29886">MAGAKTPENLQHSGTWATLLESEQFRFSIHKILESLLRGVCAQGWFFPLPSMLGDGKPLDLLKLFLIVRKKGGYDVVTRIGLWDLVAKESGLGSGSGSSVKSVYLKYLLLLETWFETIVGGKNSKRELGYSNRLMELGDELKGILLESTNIVDDDQSNDEIKERNSSLKRKRDSTNWGMKMLNWVTEIGKDPCDPVIGSLPDKSKWKLSDGSEELWKQILQFREFASLKKYDHQRYQKMHPCIYDDDEAKFGYNLRKRQKQ</sequence>
<dbReference type="OrthoDB" id="1938591at2759"/>
<evidence type="ECO:0000313" key="3">
    <source>
        <dbReference type="Proteomes" id="UP000188268"/>
    </source>
</evidence>
<dbReference type="STRING" id="210143.A0A1R3IRZ6"/>
<feature type="domain" description="ARID" evidence="1">
    <location>
        <begin position="26"/>
        <end position="116"/>
    </location>
</feature>
<dbReference type="SUPFAM" id="SSF46774">
    <property type="entry name" value="ARID-like"/>
    <property type="match status" value="1"/>
</dbReference>
<dbReference type="InterPro" id="IPR001606">
    <property type="entry name" value="ARID_dom"/>
</dbReference>
<protein>
    <recommendedName>
        <fullName evidence="1">ARID domain-containing protein</fullName>
    </recommendedName>
</protein>
<dbReference type="EMBL" id="AWWV01009608">
    <property type="protein sequence ID" value="OMO85365.1"/>
    <property type="molecule type" value="Genomic_DNA"/>
</dbReference>